<evidence type="ECO:0000256" key="3">
    <source>
        <dbReference type="ARBA" id="ARBA00022606"/>
    </source>
</evidence>
<dbReference type="AlphaFoldDB" id="A0A3G2LEJ4"/>
<dbReference type="PANTHER" id="PTHR21137">
    <property type="entry name" value="ODORANT RECEPTOR"/>
    <property type="match status" value="1"/>
</dbReference>
<feature type="transmembrane region" description="Helical" evidence="10">
    <location>
        <begin position="140"/>
        <end position="163"/>
    </location>
</feature>
<feature type="transmembrane region" description="Helical" evidence="10">
    <location>
        <begin position="41"/>
        <end position="60"/>
    </location>
</feature>
<sequence length="417" mass="48661">MDYFVPLQFDNRPVKLPIQVTGYKFNFLWPLKEDANILSRLVHNICLSVSVLCYIGTILGESTFISENISNIPAVAECLCTSFMGVQYIIRIFVLLRRQRPLRKLLQNFYRDIYFTYADDAALCKEINTVIRFMKMFTQFYYVPMMLILILYVYDVASIGLASPHKPFIYRMSFRWYDAQAPQQFIITAIYSGWLTISTVTLWTAEDYTLCLVLCHASFRYKKLRLDLQQLLEMARADLKSGETRCTNRNLHTAFRRRLCEIFQRQQLLNGFVAEAKAHFTYQIFYVMFFGVLLLCVVSFQFQNAPITVDSSKYISWLISQTAQFLLIGYFGQMLMDETTELRNSFYCCRWEDLLVHGDPHSNKLLLSDVKFAIMNSQEPIVLDGMKFFPLTYSTVSVALRSAVSYFMFLNTMNGEN</sequence>
<accession>A0A3G2LEJ4</accession>
<keyword evidence="5 10" id="KW-0552">Olfaction</keyword>
<name>A0A3G2LEJ4_9MUSC</name>
<feature type="transmembrane region" description="Helical" evidence="10">
    <location>
        <begin position="72"/>
        <end position="96"/>
    </location>
</feature>
<evidence type="ECO:0000256" key="10">
    <source>
        <dbReference type="RuleBase" id="RU351113"/>
    </source>
</evidence>
<gene>
    <name evidence="11" type="primary">OR35a</name>
</gene>
<keyword evidence="3 10" id="KW-0716">Sensory transduction</keyword>
<evidence type="ECO:0000256" key="9">
    <source>
        <dbReference type="ARBA" id="ARBA00023224"/>
    </source>
</evidence>
<dbReference type="EMBL" id="MH937250">
    <property type="protein sequence ID" value="AYN70665.1"/>
    <property type="molecule type" value="mRNA"/>
</dbReference>
<evidence type="ECO:0000256" key="1">
    <source>
        <dbReference type="ARBA" id="ARBA00004651"/>
    </source>
</evidence>
<dbReference type="InterPro" id="IPR004117">
    <property type="entry name" value="7tm6_olfct_rcpt"/>
</dbReference>
<reference evidence="11" key="1">
    <citation type="submission" date="2018-09" db="EMBL/GenBank/DDBJ databases">
        <title>Identification and expression analysis of chemosensory genes in citrus fruit fly Bactrocera minax.</title>
        <authorList>
            <person name="Lu Y."/>
            <person name="Yu T."/>
            <person name="Cheng J."/>
        </authorList>
    </citation>
    <scope>NUCLEOTIDE SEQUENCE</scope>
    <source>
        <strain evidence="11">Bmi002525</strain>
    </source>
</reference>
<keyword evidence="6 10" id="KW-1133">Transmembrane helix</keyword>
<keyword evidence="4 10" id="KW-0812">Transmembrane</keyword>
<keyword evidence="8 10" id="KW-0675">Receptor</keyword>
<comment type="caution">
    <text evidence="10">Lacks conserved residue(s) required for the propagation of feature annotation.</text>
</comment>
<dbReference type="GO" id="GO:0005886">
    <property type="term" value="C:plasma membrane"/>
    <property type="evidence" value="ECO:0007669"/>
    <property type="project" value="UniProtKB-SubCell"/>
</dbReference>
<dbReference type="PANTHER" id="PTHR21137:SF35">
    <property type="entry name" value="ODORANT RECEPTOR 19A-RELATED"/>
    <property type="match status" value="1"/>
</dbReference>
<protein>
    <recommendedName>
        <fullName evidence="10">Odorant receptor</fullName>
    </recommendedName>
</protein>
<feature type="transmembrane region" description="Helical" evidence="10">
    <location>
        <begin position="284"/>
        <end position="302"/>
    </location>
</feature>
<feature type="transmembrane region" description="Helical" evidence="10">
    <location>
        <begin position="314"/>
        <end position="332"/>
    </location>
</feature>
<evidence type="ECO:0000313" key="11">
    <source>
        <dbReference type="EMBL" id="AYN70665.1"/>
    </source>
</evidence>
<evidence type="ECO:0000256" key="7">
    <source>
        <dbReference type="ARBA" id="ARBA00023136"/>
    </source>
</evidence>
<organism evidence="11">
    <name type="scientific">Bactrocera minax</name>
    <name type="common">Chinese citrus fly</name>
    <dbReference type="NCBI Taxonomy" id="104690"/>
    <lineage>
        <taxon>Eukaryota</taxon>
        <taxon>Metazoa</taxon>
        <taxon>Ecdysozoa</taxon>
        <taxon>Arthropoda</taxon>
        <taxon>Hexapoda</taxon>
        <taxon>Insecta</taxon>
        <taxon>Pterygota</taxon>
        <taxon>Neoptera</taxon>
        <taxon>Endopterygota</taxon>
        <taxon>Diptera</taxon>
        <taxon>Brachycera</taxon>
        <taxon>Muscomorpha</taxon>
        <taxon>Tephritoidea</taxon>
        <taxon>Tephritidae</taxon>
        <taxon>Bactrocera</taxon>
        <taxon>Tetradacus</taxon>
    </lineage>
</organism>
<comment type="subcellular location">
    <subcellularLocation>
        <location evidence="1 10">Cell membrane</location>
        <topology evidence="1 10">Multi-pass membrane protein</topology>
    </subcellularLocation>
</comment>
<comment type="similarity">
    <text evidence="10">Belongs to the insect chemoreceptor superfamily. Heteromeric odorant receptor channel (TC 1.A.69) family.</text>
</comment>
<evidence type="ECO:0000256" key="5">
    <source>
        <dbReference type="ARBA" id="ARBA00022725"/>
    </source>
</evidence>
<dbReference type="GO" id="GO:0005549">
    <property type="term" value="F:odorant binding"/>
    <property type="evidence" value="ECO:0007669"/>
    <property type="project" value="InterPro"/>
</dbReference>
<keyword evidence="2" id="KW-1003">Cell membrane</keyword>
<dbReference type="GO" id="GO:0004984">
    <property type="term" value="F:olfactory receptor activity"/>
    <property type="evidence" value="ECO:0007669"/>
    <property type="project" value="InterPro"/>
</dbReference>
<keyword evidence="7 10" id="KW-0472">Membrane</keyword>
<proteinExistence type="evidence at transcript level"/>
<evidence type="ECO:0000256" key="6">
    <source>
        <dbReference type="ARBA" id="ARBA00022989"/>
    </source>
</evidence>
<evidence type="ECO:0000256" key="2">
    <source>
        <dbReference type="ARBA" id="ARBA00022475"/>
    </source>
</evidence>
<keyword evidence="9 10" id="KW-0807">Transducer</keyword>
<dbReference type="Pfam" id="PF02949">
    <property type="entry name" value="7tm_6"/>
    <property type="match status" value="1"/>
</dbReference>
<dbReference type="GO" id="GO:0007165">
    <property type="term" value="P:signal transduction"/>
    <property type="evidence" value="ECO:0007669"/>
    <property type="project" value="UniProtKB-KW"/>
</dbReference>
<evidence type="ECO:0000256" key="8">
    <source>
        <dbReference type="ARBA" id="ARBA00023170"/>
    </source>
</evidence>
<evidence type="ECO:0000256" key="4">
    <source>
        <dbReference type="ARBA" id="ARBA00022692"/>
    </source>
</evidence>